<evidence type="ECO:0008006" key="3">
    <source>
        <dbReference type="Google" id="ProtNLM"/>
    </source>
</evidence>
<dbReference type="Proteomes" id="UP001057134">
    <property type="component" value="Chromosome"/>
</dbReference>
<reference evidence="1" key="1">
    <citation type="submission" date="2018-02" db="EMBL/GenBank/DDBJ databases">
        <authorList>
            <person name="Kim S.-K."/>
            <person name="Jung H.-I."/>
            <person name="Lee S.-W."/>
        </authorList>
    </citation>
    <scope>NUCLEOTIDE SEQUENCE</scope>
    <source>
        <strain evidence="1">SK3146</strain>
    </source>
</reference>
<dbReference type="EMBL" id="CP027059">
    <property type="protein sequence ID" value="UQZ86052.1"/>
    <property type="molecule type" value="Genomic_DNA"/>
</dbReference>
<accession>A0ABY4RU78</accession>
<keyword evidence="2" id="KW-1185">Reference proteome</keyword>
<name>A0ABY4RU78_9BACL</name>
<proteinExistence type="predicted"/>
<organism evidence="1 2">
    <name type="scientific">Paenibacillus konkukensis</name>
    <dbReference type="NCBI Taxonomy" id="2020716"/>
    <lineage>
        <taxon>Bacteria</taxon>
        <taxon>Bacillati</taxon>
        <taxon>Bacillota</taxon>
        <taxon>Bacilli</taxon>
        <taxon>Bacillales</taxon>
        <taxon>Paenibacillaceae</taxon>
        <taxon>Paenibacillus</taxon>
    </lineage>
</organism>
<evidence type="ECO:0000313" key="2">
    <source>
        <dbReference type="Proteomes" id="UP001057134"/>
    </source>
</evidence>
<evidence type="ECO:0000313" key="1">
    <source>
        <dbReference type="EMBL" id="UQZ86052.1"/>
    </source>
</evidence>
<protein>
    <recommendedName>
        <fullName evidence="3">Transposase</fullName>
    </recommendedName>
</protein>
<sequence length="34" mass="3978">MDIQIRKMIVQALPPLHPARKQWNPIALYLVLLP</sequence>
<reference evidence="1" key="2">
    <citation type="journal article" date="2021" name="J Anim Sci Technol">
        <title>Complete genome sequence of Paenibacillus konkukensis sp. nov. SK3146 as a potential probiotic strain.</title>
        <authorList>
            <person name="Jung H.I."/>
            <person name="Park S."/>
            <person name="Niu K.M."/>
            <person name="Lee S.W."/>
            <person name="Kothari D."/>
            <person name="Yi K.J."/>
            <person name="Kim S.K."/>
        </authorList>
    </citation>
    <scope>NUCLEOTIDE SEQUENCE</scope>
    <source>
        <strain evidence="1">SK3146</strain>
    </source>
</reference>
<gene>
    <name evidence="1" type="ORF">SK3146_05344</name>
</gene>